<dbReference type="GeneID" id="98915755"/>
<keyword evidence="10" id="KW-1185">Reference proteome</keyword>
<name>A0A4R3YYK8_9FIRM</name>
<keyword evidence="2 8" id="KW-0645">Protease</keyword>
<dbReference type="GO" id="GO:0006508">
    <property type="term" value="P:proteolysis"/>
    <property type="evidence" value="ECO:0007669"/>
    <property type="project" value="UniProtKB-KW"/>
</dbReference>
<sequence length="194" mass="22768">MCGRYYFDGDTYRLVGRVIEDCQYDYEEYENDFYPGDNIPVLAVKNGKLTLTPMKWGYSMNNSSKRVINARCETVLEKKMFSQDALTHRCLIPAKGFYEWDSHKHKVSFESQKNRYLLMAGIYRVKENEVTIITTMANSLMKPIHSRMPLMIDEQDIQRWLYDNQYLESFLTSTTDDLNIVSGQIQESLFGDDE</sequence>
<dbReference type="PANTHER" id="PTHR13604">
    <property type="entry name" value="DC12-RELATED"/>
    <property type="match status" value="1"/>
</dbReference>
<evidence type="ECO:0000313" key="9">
    <source>
        <dbReference type="EMBL" id="TCV97851.1"/>
    </source>
</evidence>
<dbReference type="PANTHER" id="PTHR13604:SF0">
    <property type="entry name" value="ABASIC SITE PROCESSING PROTEIN HMCES"/>
    <property type="match status" value="1"/>
</dbReference>
<protein>
    <recommendedName>
        <fullName evidence="8">Abasic site processing protein</fullName>
        <ecNumber evidence="8">3.4.-.-</ecNumber>
    </recommendedName>
</protein>
<reference evidence="9 10" key="1">
    <citation type="submission" date="2019-03" db="EMBL/GenBank/DDBJ databases">
        <title>Genomic Encyclopedia of Type Strains, Phase IV (KMG-IV): sequencing the most valuable type-strain genomes for metagenomic binning, comparative biology and taxonomic classification.</title>
        <authorList>
            <person name="Goeker M."/>
        </authorList>
    </citation>
    <scope>NUCLEOTIDE SEQUENCE [LARGE SCALE GENOMIC DNA]</scope>
    <source>
        <strain evidence="9 10">DSM 29487</strain>
    </source>
</reference>
<evidence type="ECO:0000256" key="1">
    <source>
        <dbReference type="ARBA" id="ARBA00008136"/>
    </source>
</evidence>
<keyword evidence="6" id="KW-0238">DNA-binding</keyword>
<dbReference type="GO" id="GO:0106300">
    <property type="term" value="P:protein-DNA covalent cross-linking repair"/>
    <property type="evidence" value="ECO:0007669"/>
    <property type="project" value="InterPro"/>
</dbReference>
<dbReference type="InterPro" id="IPR003738">
    <property type="entry name" value="SRAP"/>
</dbReference>
<accession>A0A4R3YYK8</accession>
<organism evidence="9 10">
    <name type="scientific">Longibaculum muris</name>
    <dbReference type="NCBI Taxonomy" id="1796628"/>
    <lineage>
        <taxon>Bacteria</taxon>
        <taxon>Bacillati</taxon>
        <taxon>Bacillota</taxon>
        <taxon>Erysipelotrichia</taxon>
        <taxon>Erysipelotrichales</taxon>
        <taxon>Coprobacillaceae</taxon>
        <taxon>Longibaculum</taxon>
    </lineage>
</organism>
<proteinExistence type="inferred from homology"/>
<dbReference type="Gene3D" id="3.90.1680.10">
    <property type="entry name" value="SOS response associated peptidase-like"/>
    <property type="match status" value="1"/>
</dbReference>
<keyword evidence="3" id="KW-0227">DNA damage</keyword>
<comment type="caution">
    <text evidence="9">The sequence shown here is derived from an EMBL/GenBank/DDBJ whole genome shotgun (WGS) entry which is preliminary data.</text>
</comment>
<dbReference type="Proteomes" id="UP000295515">
    <property type="component" value="Unassembled WGS sequence"/>
</dbReference>
<gene>
    <name evidence="9" type="ORF">EDD60_11417</name>
</gene>
<dbReference type="SUPFAM" id="SSF143081">
    <property type="entry name" value="BB1717-like"/>
    <property type="match status" value="1"/>
</dbReference>
<dbReference type="Pfam" id="PF02586">
    <property type="entry name" value="SRAP"/>
    <property type="match status" value="1"/>
</dbReference>
<evidence type="ECO:0000256" key="7">
    <source>
        <dbReference type="ARBA" id="ARBA00023239"/>
    </source>
</evidence>
<dbReference type="GO" id="GO:0008233">
    <property type="term" value="F:peptidase activity"/>
    <property type="evidence" value="ECO:0007669"/>
    <property type="project" value="UniProtKB-KW"/>
</dbReference>
<dbReference type="EC" id="3.4.-.-" evidence="8"/>
<keyword evidence="7" id="KW-0456">Lyase</keyword>
<keyword evidence="4 8" id="KW-0378">Hydrolase</keyword>
<keyword evidence="5" id="KW-0190">Covalent protein-DNA linkage</keyword>
<evidence type="ECO:0000256" key="4">
    <source>
        <dbReference type="ARBA" id="ARBA00022801"/>
    </source>
</evidence>
<dbReference type="InterPro" id="IPR036590">
    <property type="entry name" value="SRAP-like"/>
</dbReference>
<evidence type="ECO:0000256" key="6">
    <source>
        <dbReference type="ARBA" id="ARBA00023125"/>
    </source>
</evidence>
<evidence type="ECO:0000256" key="5">
    <source>
        <dbReference type="ARBA" id="ARBA00023124"/>
    </source>
</evidence>
<evidence type="ECO:0000313" key="10">
    <source>
        <dbReference type="Proteomes" id="UP000295515"/>
    </source>
</evidence>
<dbReference type="RefSeq" id="WP_066443876.1">
    <property type="nucleotide sequence ID" value="NZ_JANKBF010000004.1"/>
</dbReference>
<dbReference type="GO" id="GO:0016829">
    <property type="term" value="F:lyase activity"/>
    <property type="evidence" value="ECO:0007669"/>
    <property type="project" value="UniProtKB-KW"/>
</dbReference>
<dbReference type="AlphaFoldDB" id="A0A4R3YYK8"/>
<evidence type="ECO:0000256" key="8">
    <source>
        <dbReference type="RuleBase" id="RU364100"/>
    </source>
</evidence>
<dbReference type="EMBL" id="SMCQ01000014">
    <property type="protein sequence ID" value="TCV97851.1"/>
    <property type="molecule type" value="Genomic_DNA"/>
</dbReference>
<dbReference type="GO" id="GO:0003697">
    <property type="term" value="F:single-stranded DNA binding"/>
    <property type="evidence" value="ECO:0007669"/>
    <property type="project" value="InterPro"/>
</dbReference>
<evidence type="ECO:0000256" key="2">
    <source>
        <dbReference type="ARBA" id="ARBA00022670"/>
    </source>
</evidence>
<evidence type="ECO:0000256" key="3">
    <source>
        <dbReference type="ARBA" id="ARBA00022763"/>
    </source>
</evidence>
<comment type="similarity">
    <text evidence="1 8">Belongs to the SOS response-associated peptidase family.</text>
</comment>